<evidence type="ECO:0000313" key="3">
    <source>
        <dbReference type="Proteomes" id="UP000605990"/>
    </source>
</evidence>
<reference evidence="2 3" key="1">
    <citation type="submission" date="2020-08" db="EMBL/GenBank/DDBJ databases">
        <title>Description of novel Flavobacterium F-408 isolate.</title>
        <authorList>
            <person name="Saticioglu I.B."/>
            <person name="Duman M."/>
            <person name="Altun S."/>
        </authorList>
    </citation>
    <scope>NUCLEOTIDE SEQUENCE [LARGE SCALE GENOMIC DNA]</scope>
    <source>
        <strain evidence="2 3">F-408</strain>
    </source>
</reference>
<accession>A0ABR7IXB0</accession>
<evidence type="ECO:0000313" key="2">
    <source>
        <dbReference type="EMBL" id="MBC5834421.1"/>
    </source>
</evidence>
<dbReference type="Pfam" id="PF05016">
    <property type="entry name" value="ParE_toxin"/>
    <property type="match status" value="1"/>
</dbReference>
<organism evidence="2 3">
    <name type="scientific">Flavobacterium bernardetii</name>
    <dbReference type="NCBI Taxonomy" id="2813823"/>
    <lineage>
        <taxon>Bacteria</taxon>
        <taxon>Pseudomonadati</taxon>
        <taxon>Bacteroidota</taxon>
        <taxon>Flavobacteriia</taxon>
        <taxon>Flavobacteriales</taxon>
        <taxon>Flavobacteriaceae</taxon>
        <taxon>Flavobacterium</taxon>
    </lineage>
</organism>
<keyword evidence="1" id="KW-1277">Toxin-antitoxin system</keyword>
<dbReference type="EMBL" id="JACRUN010000002">
    <property type="protein sequence ID" value="MBC5834421.1"/>
    <property type="molecule type" value="Genomic_DNA"/>
</dbReference>
<keyword evidence="3" id="KW-1185">Reference proteome</keyword>
<dbReference type="RefSeq" id="WP_166126207.1">
    <property type="nucleotide sequence ID" value="NZ_JAANOQ010000003.1"/>
</dbReference>
<dbReference type="InterPro" id="IPR035093">
    <property type="entry name" value="RelE/ParE_toxin_dom_sf"/>
</dbReference>
<proteinExistence type="predicted"/>
<evidence type="ECO:0000256" key="1">
    <source>
        <dbReference type="ARBA" id="ARBA00022649"/>
    </source>
</evidence>
<sequence length="105" mass="12587">MERIIKPVFWTNRAVKDLEKVTRFNSKLFGFNKAVEIAIEIQEGTEILESSDFNKIGSIDEDFTHLKFEYRKLIHHHCKITYREGKNKIYINRIFDTRQNPNKNK</sequence>
<comment type="caution">
    <text evidence="2">The sequence shown here is derived from an EMBL/GenBank/DDBJ whole genome shotgun (WGS) entry which is preliminary data.</text>
</comment>
<dbReference type="Gene3D" id="3.30.2310.20">
    <property type="entry name" value="RelE-like"/>
    <property type="match status" value="1"/>
</dbReference>
<dbReference type="InterPro" id="IPR007712">
    <property type="entry name" value="RelE/ParE_toxin"/>
</dbReference>
<name>A0ABR7IXB0_9FLAO</name>
<dbReference type="Proteomes" id="UP000605990">
    <property type="component" value="Unassembled WGS sequence"/>
</dbReference>
<gene>
    <name evidence="2" type="ORF">H8R27_05920</name>
</gene>
<protein>
    <submittedName>
        <fullName evidence="2">Type II toxin-antitoxin system RelE/ParE family toxin</fullName>
    </submittedName>
</protein>